<dbReference type="STRING" id="50340.PF66_06424"/>
<dbReference type="PRINTS" id="PR01994">
    <property type="entry name" value="ANTIREPRESSR"/>
</dbReference>
<accession>A0A0M9GBV4</accession>
<sequence length="242" mass="27365">MSALMTVPFHGVDLYLVERDGQPFVPMKPMVEGMGIDWKSQHRKLTANQRRWGMVIMTTPSAGGEQEAVCIPLRKLPGWLSTLEPNRVKSEAARQKIEEFQDECDDALWQYWNDGHAVNPRSQLPAANDSAVEFGKLALENLPNLGETSKQALLSHISEIAFGQRLIPLPKVEESLKLAGEVGEMFGVSAQKIGRLANQHGLKTDEYGEYRLDKSKYSDRQCETFFYNRAAVERFREILGQR</sequence>
<name>A0A0M9GBV4_9PSED</name>
<keyword evidence="3" id="KW-1185">Reference proteome</keyword>
<evidence type="ECO:0000313" key="2">
    <source>
        <dbReference type="EMBL" id="KPA87079.1"/>
    </source>
</evidence>
<evidence type="ECO:0000259" key="1">
    <source>
        <dbReference type="Pfam" id="PF10547"/>
    </source>
</evidence>
<evidence type="ECO:0000313" key="3">
    <source>
        <dbReference type="Proteomes" id="UP000037931"/>
    </source>
</evidence>
<comment type="caution">
    <text evidence="2">The sequence shown here is derived from an EMBL/GenBank/DDBJ whole genome shotgun (WGS) entry which is preliminary data.</text>
</comment>
<protein>
    <submittedName>
        <fullName evidence="2">p22 AR-like protein</fullName>
    </submittedName>
</protein>
<dbReference type="OrthoDB" id="1042522at2"/>
<reference evidence="2 3" key="1">
    <citation type="journal article" date="2015" name="PLoS ONE">
        <title>Rice-Infecting Pseudomonas Genomes Are Highly Accessorized and Harbor Multiple Putative Virulence Mechanisms to Cause Sheath Brown Rot.</title>
        <authorList>
            <person name="Quibod I.L."/>
            <person name="Grande G."/>
            <person name="Oreiro E.G."/>
            <person name="Borja F.N."/>
            <person name="Dossa G.S."/>
            <person name="Mauleon R."/>
            <person name="Cruz C.V."/>
            <person name="Oliva R."/>
        </authorList>
    </citation>
    <scope>NUCLEOTIDE SEQUENCE [LARGE SCALE GENOMIC DNA]</scope>
    <source>
        <strain evidence="2 3">IRRI 6609</strain>
    </source>
</reference>
<dbReference type="Pfam" id="PF10547">
    <property type="entry name" value="P22_AR_N"/>
    <property type="match status" value="1"/>
</dbReference>
<dbReference type="Proteomes" id="UP000037931">
    <property type="component" value="Unassembled WGS sequence"/>
</dbReference>
<dbReference type="InterPro" id="IPR018875">
    <property type="entry name" value="Antirepressor_Ant_N"/>
</dbReference>
<dbReference type="PATRIC" id="fig|50340.43.peg.5105"/>
<proteinExistence type="predicted"/>
<dbReference type="EMBL" id="JSYZ01000054">
    <property type="protein sequence ID" value="KPA87079.1"/>
    <property type="molecule type" value="Genomic_DNA"/>
</dbReference>
<dbReference type="RefSeq" id="WP_054064880.1">
    <property type="nucleotide sequence ID" value="NZ_JSYZ01000054.1"/>
</dbReference>
<dbReference type="AlphaFoldDB" id="A0A0M9GBV4"/>
<organism evidence="2 3">
    <name type="scientific">Pseudomonas asplenii</name>
    <dbReference type="NCBI Taxonomy" id="53407"/>
    <lineage>
        <taxon>Bacteria</taxon>
        <taxon>Pseudomonadati</taxon>
        <taxon>Pseudomonadota</taxon>
        <taxon>Gammaproteobacteria</taxon>
        <taxon>Pseudomonadales</taxon>
        <taxon>Pseudomonadaceae</taxon>
        <taxon>Pseudomonas</taxon>
    </lineage>
</organism>
<gene>
    <name evidence="2" type="ORF">PF66_06424</name>
</gene>
<feature type="domain" description="Antirepressor protein ant N-terminal" evidence="1">
    <location>
        <begin position="6"/>
        <end position="117"/>
    </location>
</feature>